<protein>
    <submittedName>
        <fullName evidence="2">Putative salivary phospholipase a2</fullName>
    </submittedName>
</protein>
<dbReference type="EMBL" id="GBZX01000505">
    <property type="protein sequence ID" value="JAG92235.1"/>
    <property type="molecule type" value="mRNA"/>
</dbReference>
<sequence length="152" mass="16387">MSSFDAALFYSVLLLTVIVPSSSTAHPGGGNLECQFQCPASLKPSPRPLHKRSANGCGTEAFRLPASALPHPDFEACCNEHDLCYDTCLADKAQCDRSFDACMARICDTKVSSKDSCVSTASLFTTMTKNLGCEAFLKSQEQACVCRTEDEL</sequence>
<dbReference type="Gene3D" id="1.20.90.10">
    <property type="entry name" value="Phospholipase A2 domain"/>
    <property type="match status" value="1"/>
</dbReference>
<dbReference type="Pfam" id="PF06951">
    <property type="entry name" value="PLA2G12"/>
    <property type="match status" value="1"/>
</dbReference>
<keyword evidence="1" id="KW-0732">Signal</keyword>
<dbReference type="GO" id="GO:0006644">
    <property type="term" value="P:phospholipid metabolic process"/>
    <property type="evidence" value="ECO:0007669"/>
    <property type="project" value="InterPro"/>
</dbReference>
<organism evidence="2">
    <name type="scientific">Amblyomma americanum</name>
    <name type="common">Lone star tick</name>
    <dbReference type="NCBI Taxonomy" id="6943"/>
    <lineage>
        <taxon>Eukaryota</taxon>
        <taxon>Metazoa</taxon>
        <taxon>Ecdysozoa</taxon>
        <taxon>Arthropoda</taxon>
        <taxon>Chelicerata</taxon>
        <taxon>Arachnida</taxon>
        <taxon>Acari</taxon>
        <taxon>Parasitiformes</taxon>
        <taxon>Ixodida</taxon>
        <taxon>Ixodoidea</taxon>
        <taxon>Ixodidae</taxon>
        <taxon>Amblyomminae</taxon>
        <taxon>Amblyomma</taxon>
    </lineage>
</organism>
<dbReference type="AlphaFoldDB" id="A0A0C9R5I7"/>
<evidence type="ECO:0000256" key="1">
    <source>
        <dbReference type="SAM" id="SignalP"/>
    </source>
</evidence>
<dbReference type="SMR" id="A0A0C9R5I7"/>
<name>A0A0C9R5I7_AMBAM</name>
<accession>A0A0C9R5I7</accession>
<dbReference type="PANTHER" id="PTHR12824:SF8">
    <property type="entry name" value="GXIVSPLA2, ISOFORM A"/>
    <property type="match status" value="1"/>
</dbReference>
<dbReference type="GO" id="GO:0005576">
    <property type="term" value="C:extracellular region"/>
    <property type="evidence" value="ECO:0007669"/>
    <property type="project" value="InterPro"/>
</dbReference>
<dbReference type="GO" id="GO:0005509">
    <property type="term" value="F:calcium ion binding"/>
    <property type="evidence" value="ECO:0007669"/>
    <property type="project" value="InterPro"/>
</dbReference>
<dbReference type="GO" id="GO:0004623">
    <property type="term" value="F:phospholipase A2 activity"/>
    <property type="evidence" value="ECO:0007669"/>
    <property type="project" value="InterPro"/>
</dbReference>
<proteinExistence type="evidence at transcript level"/>
<dbReference type="InterPro" id="IPR036444">
    <property type="entry name" value="PLipase_A2_dom_sf"/>
</dbReference>
<dbReference type="PANTHER" id="PTHR12824">
    <property type="entry name" value="GROUP XII SECRETORY PHOSPHOLIPASE A2 FAMILY MEMBER"/>
    <property type="match status" value="1"/>
</dbReference>
<dbReference type="SUPFAM" id="SSF48619">
    <property type="entry name" value="Phospholipase A2, PLA2"/>
    <property type="match status" value="1"/>
</dbReference>
<dbReference type="GO" id="GO:0016042">
    <property type="term" value="P:lipid catabolic process"/>
    <property type="evidence" value="ECO:0007669"/>
    <property type="project" value="InterPro"/>
</dbReference>
<reference evidence="2" key="1">
    <citation type="journal article" date="2015" name="PLoS ONE">
        <title>An Insight into the Sialome of the Lone Star Tick, Amblyomma americanum, with a Glimpse on Its Time Dependent Gene Expression.</title>
        <authorList>
            <person name="Karim S."/>
            <person name="Ribeiro J.M."/>
        </authorList>
    </citation>
    <scope>NUCLEOTIDE SEQUENCE</scope>
    <source>
        <tissue evidence="2">Salivary gland</tissue>
    </source>
</reference>
<dbReference type="InterPro" id="IPR010711">
    <property type="entry name" value="PLA2G12"/>
</dbReference>
<dbReference type="GO" id="GO:0050482">
    <property type="term" value="P:arachidonate secretion"/>
    <property type="evidence" value="ECO:0007669"/>
    <property type="project" value="InterPro"/>
</dbReference>
<feature type="chain" id="PRO_5002201779" evidence="1">
    <location>
        <begin position="24"/>
        <end position="152"/>
    </location>
</feature>
<evidence type="ECO:0000313" key="2">
    <source>
        <dbReference type="EMBL" id="JAG92235.1"/>
    </source>
</evidence>
<feature type="signal peptide" evidence="1">
    <location>
        <begin position="1"/>
        <end position="23"/>
    </location>
</feature>